<dbReference type="EMBL" id="JAGDFM010000618">
    <property type="protein sequence ID" value="KAG7376812.1"/>
    <property type="molecule type" value="Genomic_DNA"/>
</dbReference>
<evidence type="ECO:0000313" key="2">
    <source>
        <dbReference type="EMBL" id="KAG7376812.1"/>
    </source>
</evidence>
<evidence type="ECO:0000256" key="1">
    <source>
        <dbReference type="SAM" id="MobiDB-lite"/>
    </source>
</evidence>
<keyword evidence="3" id="KW-1185">Reference proteome</keyword>
<name>A0A8T1V6C8_9STRA</name>
<dbReference type="OrthoDB" id="127162at2759"/>
<protein>
    <submittedName>
        <fullName evidence="2">Uncharacterized protein</fullName>
    </submittedName>
</protein>
<dbReference type="Proteomes" id="UP000694044">
    <property type="component" value="Unassembled WGS sequence"/>
</dbReference>
<proteinExistence type="predicted"/>
<accession>A0A8T1V6C8</accession>
<feature type="region of interest" description="Disordered" evidence="1">
    <location>
        <begin position="40"/>
        <end position="84"/>
    </location>
</feature>
<organism evidence="2 3">
    <name type="scientific">Phytophthora pseudosyringae</name>
    <dbReference type="NCBI Taxonomy" id="221518"/>
    <lineage>
        <taxon>Eukaryota</taxon>
        <taxon>Sar</taxon>
        <taxon>Stramenopiles</taxon>
        <taxon>Oomycota</taxon>
        <taxon>Peronosporomycetes</taxon>
        <taxon>Peronosporales</taxon>
        <taxon>Peronosporaceae</taxon>
        <taxon>Phytophthora</taxon>
    </lineage>
</organism>
<evidence type="ECO:0000313" key="3">
    <source>
        <dbReference type="Proteomes" id="UP000694044"/>
    </source>
</evidence>
<dbReference type="AlphaFoldDB" id="A0A8T1V6C8"/>
<gene>
    <name evidence="2" type="ORF">PHYPSEUDO_012690</name>
</gene>
<comment type="caution">
    <text evidence="2">The sequence shown here is derived from an EMBL/GenBank/DDBJ whole genome shotgun (WGS) entry which is preliminary data.</text>
</comment>
<reference evidence="2" key="1">
    <citation type="submission" date="2021-02" db="EMBL/GenBank/DDBJ databases">
        <authorList>
            <person name="Palmer J.M."/>
        </authorList>
    </citation>
    <scope>NUCLEOTIDE SEQUENCE</scope>
    <source>
        <strain evidence="2">SCRP734</strain>
    </source>
</reference>
<sequence length="216" mass="23657">MRNQNETKQIYSSLQKPVVENDYEISSVVSSTDVDVLSDDASASLQLGQDAVGTQEVDSSEPRAPSDDDEEGSCEEVAATEPRSRFNSAADKSLLAEVLATPPFSADRKALRSCHDRASLLLRKYAVRKRRNEAASHTSEVHTDDDDVLEHVLLLKEDAATRVQTKKAATAAKTQELETAGQRLMQAAEQRCASYSTPTWECSNAILCDFAECCIN</sequence>